<keyword evidence="7" id="KW-1185">Reference proteome</keyword>
<dbReference type="RefSeq" id="WP_191250958.1">
    <property type="nucleotide sequence ID" value="NZ_BNCI01000001.1"/>
</dbReference>
<reference evidence="6" key="2">
    <citation type="submission" date="2020-09" db="EMBL/GenBank/DDBJ databases">
        <authorList>
            <person name="Sun Q."/>
            <person name="Kim S."/>
        </authorList>
    </citation>
    <scope>NUCLEOTIDE SEQUENCE</scope>
    <source>
        <strain evidence="6">KCTC 42590</strain>
    </source>
</reference>
<dbReference type="PANTHER" id="PTHR30204">
    <property type="entry name" value="REDOX-CYCLING DRUG-SENSING TRANSCRIPTIONAL ACTIVATOR SOXR"/>
    <property type="match status" value="1"/>
</dbReference>
<sequence length="136" mass="15248">MHYFTIGKLARQAAVAPETIRYYEKSRLLPPPDRLESGYRVYDSSTVKRVRFIKEAQALGFTLAEIADLLGMTEDEGADCATVNAKAQEKLEEIQKKIGTLRKMQKGLEVLAQRCPADEQPLSECSIISHLYGAEE</sequence>
<proteinExistence type="predicted"/>
<feature type="domain" description="HTH merR-type" evidence="5">
    <location>
        <begin position="3"/>
        <end position="72"/>
    </location>
</feature>
<evidence type="ECO:0000256" key="1">
    <source>
        <dbReference type="ARBA" id="ARBA00022491"/>
    </source>
</evidence>
<dbReference type="Pfam" id="PF09278">
    <property type="entry name" value="MerR-DNA-bind"/>
    <property type="match status" value="1"/>
</dbReference>
<accession>A0A919E700</accession>
<dbReference type="Pfam" id="PF00376">
    <property type="entry name" value="MerR"/>
    <property type="match status" value="1"/>
</dbReference>
<evidence type="ECO:0000256" key="2">
    <source>
        <dbReference type="ARBA" id="ARBA00023015"/>
    </source>
</evidence>
<dbReference type="EMBL" id="BNCI01000001">
    <property type="protein sequence ID" value="GHF19447.1"/>
    <property type="molecule type" value="Genomic_DNA"/>
</dbReference>
<name>A0A919E700_9PROT</name>
<keyword evidence="1" id="KW-0678">Repressor</keyword>
<evidence type="ECO:0000256" key="4">
    <source>
        <dbReference type="ARBA" id="ARBA00023163"/>
    </source>
</evidence>
<keyword evidence="3" id="KW-0238">DNA-binding</keyword>
<comment type="caution">
    <text evidence="6">The sequence shown here is derived from an EMBL/GenBank/DDBJ whole genome shotgun (WGS) entry which is preliminary data.</text>
</comment>
<evidence type="ECO:0000313" key="7">
    <source>
        <dbReference type="Proteomes" id="UP000630923"/>
    </source>
</evidence>
<evidence type="ECO:0000313" key="6">
    <source>
        <dbReference type="EMBL" id="GHF19447.1"/>
    </source>
</evidence>
<dbReference type="PRINTS" id="PR00040">
    <property type="entry name" value="HTHMERR"/>
</dbReference>
<dbReference type="InterPro" id="IPR015358">
    <property type="entry name" value="Tscrpt_reg_MerR_DNA-bd"/>
</dbReference>
<dbReference type="SUPFAM" id="SSF46955">
    <property type="entry name" value="Putative DNA-binding domain"/>
    <property type="match status" value="1"/>
</dbReference>
<reference evidence="6" key="1">
    <citation type="journal article" date="2014" name="Int. J. Syst. Evol. Microbiol.">
        <title>Complete genome sequence of Corynebacterium casei LMG S-19264T (=DSM 44701T), isolated from a smear-ripened cheese.</title>
        <authorList>
            <consortium name="US DOE Joint Genome Institute (JGI-PGF)"/>
            <person name="Walter F."/>
            <person name="Albersmeier A."/>
            <person name="Kalinowski J."/>
            <person name="Ruckert C."/>
        </authorList>
    </citation>
    <scope>NUCLEOTIDE SEQUENCE</scope>
    <source>
        <strain evidence="6">KCTC 42590</strain>
    </source>
</reference>
<dbReference type="GO" id="GO:0003700">
    <property type="term" value="F:DNA-binding transcription factor activity"/>
    <property type="evidence" value="ECO:0007669"/>
    <property type="project" value="InterPro"/>
</dbReference>
<dbReference type="CDD" id="cd04770">
    <property type="entry name" value="HTH_HMRTR"/>
    <property type="match status" value="1"/>
</dbReference>
<dbReference type="PANTHER" id="PTHR30204:SF69">
    <property type="entry name" value="MERR-FAMILY TRANSCRIPTIONAL REGULATOR"/>
    <property type="match status" value="1"/>
</dbReference>
<dbReference type="Gene3D" id="1.10.1660.10">
    <property type="match status" value="1"/>
</dbReference>
<protein>
    <submittedName>
        <fullName evidence="6">Hg(II)-responsive transcriptional regulator</fullName>
    </submittedName>
</protein>
<keyword evidence="2" id="KW-0805">Transcription regulation</keyword>
<dbReference type="InterPro" id="IPR009061">
    <property type="entry name" value="DNA-bd_dom_put_sf"/>
</dbReference>
<dbReference type="SMART" id="SM00422">
    <property type="entry name" value="HTH_MERR"/>
    <property type="match status" value="1"/>
</dbReference>
<dbReference type="Proteomes" id="UP000630923">
    <property type="component" value="Unassembled WGS sequence"/>
</dbReference>
<organism evidence="6 7">
    <name type="scientific">Kordiimonas sediminis</name>
    <dbReference type="NCBI Taxonomy" id="1735581"/>
    <lineage>
        <taxon>Bacteria</taxon>
        <taxon>Pseudomonadati</taxon>
        <taxon>Pseudomonadota</taxon>
        <taxon>Alphaproteobacteria</taxon>
        <taxon>Kordiimonadales</taxon>
        <taxon>Kordiimonadaceae</taxon>
        <taxon>Kordiimonas</taxon>
    </lineage>
</organism>
<gene>
    <name evidence="6" type="primary">merR-2</name>
    <name evidence="6" type="ORF">GCM10017044_12620</name>
</gene>
<evidence type="ECO:0000259" key="5">
    <source>
        <dbReference type="PROSITE" id="PS50937"/>
    </source>
</evidence>
<dbReference type="InterPro" id="IPR000551">
    <property type="entry name" value="MerR-type_HTH_dom"/>
</dbReference>
<evidence type="ECO:0000256" key="3">
    <source>
        <dbReference type="ARBA" id="ARBA00023125"/>
    </source>
</evidence>
<dbReference type="GO" id="GO:0003677">
    <property type="term" value="F:DNA binding"/>
    <property type="evidence" value="ECO:0007669"/>
    <property type="project" value="UniProtKB-KW"/>
</dbReference>
<dbReference type="InterPro" id="IPR047057">
    <property type="entry name" value="MerR_fam"/>
</dbReference>
<dbReference type="PROSITE" id="PS50937">
    <property type="entry name" value="HTH_MERR_2"/>
    <property type="match status" value="1"/>
</dbReference>
<dbReference type="AlphaFoldDB" id="A0A919E700"/>
<keyword evidence="4" id="KW-0804">Transcription</keyword>